<proteinExistence type="predicted"/>
<gene>
    <name evidence="1" type="ORF">CASFOL_034086</name>
</gene>
<dbReference type="Proteomes" id="UP001632038">
    <property type="component" value="Unassembled WGS sequence"/>
</dbReference>
<comment type="caution">
    <text evidence="1">The sequence shown here is derived from an EMBL/GenBank/DDBJ whole genome shotgun (WGS) entry which is preliminary data.</text>
</comment>
<protein>
    <submittedName>
        <fullName evidence="1">Uncharacterized protein</fullName>
    </submittedName>
</protein>
<evidence type="ECO:0000313" key="1">
    <source>
        <dbReference type="EMBL" id="KAL3621890.1"/>
    </source>
</evidence>
<dbReference type="AlphaFoldDB" id="A0ABD3BWI9"/>
<name>A0ABD3BWI9_9LAMI</name>
<accession>A0ABD3BWI9</accession>
<evidence type="ECO:0000313" key="2">
    <source>
        <dbReference type="Proteomes" id="UP001632038"/>
    </source>
</evidence>
<dbReference type="EMBL" id="JAVIJP010000061">
    <property type="protein sequence ID" value="KAL3621890.1"/>
    <property type="molecule type" value="Genomic_DNA"/>
</dbReference>
<keyword evidence="2" id="KW-1185">Reference proteome</keyword>
<organism evidence="1 2">
    <name type="scientific">Castilleja foliolosa</name>
    <dbReference type="NCBI Taxonomy" id="1961234"/>
    <lineage>
        <taxon>Eukaryota</taxon>
        <taxon>Viridiplantae</taxon>
        <taxon>Streptophyta</taxon>
        <taxon>Embryophyta</taxon>
        <taxon>Tracheophyta</taxon>
        <taxon>Spermatophyta</taxon>
        <taxon>Magnoliopsida</taxon>
        <taxon>eudicotyledons</taxon>
        <taxon>Gunneridae</taxon>
        <taxon>Pentapetalae</taxon>
        <taxon>asterids</taxon>
        <taxon>lamiids</taxon>
        <taxon>Lamiales</taxon>
        <taxon>Orobanchaceae</taxon>
        <taxon>Pedicularideae</taxon>
        <taxon>Castillejinae</taxon>
        <taxon>Castilleja</taxon>
    </lineage>
</organism>
<sequence>MLMSRARFLSWPGMASGERRWLHRRQAVLRLTRDDGFKATRGGAEICGGGVDLCGGKMVARSGGDKVSAGCEEGSGDGDGFTVVARWGLEVAEARPRMAGSAPLVLMVGSEGESRRGDGWSRIRGYKWPSGGGSGCLRAGLNWVKFEFDGGGCRRKFPTGLDFIALLAYHESDKSPMFHLVAQNIDRTLQIV</sequence>
<reference evidence="2" key="1">
    <citation type="journal article" date="2024" name="IScience">
        <title>Strigolactones Initiate the Formation of Haustorium-like Structures in Castilleja.</title>
        <authorList>
            <person name="Buerger M."/>
            <person name="Peterson D."/>
            <person name="Chory J."/>
        </authorList>
    </citation>
    <scope>NUCLEOTIDE SEQUENCE [LARGE SCALE GENOMIC DNA]</scope>
</reference>